<accession>A0A2T7BIY9</accession>
<protein>
    <recommendedName>
        <fullName evidence="4">Membrane or secreted protein</fullName>
    </recommendedName>
</protein>
<dbReference type="AlphaFoldDB" id="A0A2T7BIY9"/>
<comment type="caution">
    <text evidence="2">The sequence shown here is derived from an EMBL/GenBank/DDBJ whole genome shotgun (WGS) entry which is preliminary data.</text>
</comment>
<dbReference type="RefSeq" id="WP_108688076.1">
    <property type="nucleotide sequence ID" value="NZ_QCYK01000002.1"/>
</dbReference>
<evidence type="ECO:0000313" key="3">
    <source>
        <dbReference type="Proteomes" id="UP000244450"/>
    </source>
</evidence>
<keyword evidence="3" id="KW-1185">Reference proteome</keyword>
<dbReference type="Proteomes" id="UP000244450">
    <property type="component" value="Unassembled WGS sequence"/>
</dbReference>
<keyword evidence="1" id="KW-0732">Signal</keyword>
<evidence type="ECO:0000313" key="2">
    <source>
        <dbReference type="EMBL" id="PUZ26238.1"/>
    </source>
</evidence>
<sequence length="132" mass="14225">MKSALLLLFTFFYLGTASGATVHLHYCMGKLTGWDFCEDRTGNTCPNCGMQKKAGGGCCKDVPACTVSEKQAPATVHSLPELPGLLPFILPYNRYRYTPAVAAVPAAGGYLPAQRPPGPDVPVFLRNCVFRI</sequence>
<dbReference type="OrthoDB" id="676308at2"/>
<reference evidence="2 3" key="1">
    <citation type="submission" date="2018-04" db="EMBL/GenBank/DDBJ databases">
        <title>Chitinophaga fuyangensis sp. nov., isolated from soil in a chemical factory.</title>
        <authorList>
            <person name="Chen K."/>
        </authorList>
    </citation>
    <scope>NUCLEOTIDE SEQUENCE [LARGE SCALE GENOMIC DNA]</scope>
    <source>
        <strain evidence="2 3">LY-1</strain>
    </source>
</reference>
<feature type="signal peptide" evidence="1">
    <location>
        <begin position="1"/>
        <end position="19"/>
    </location>
</feature>
<evidence type="ECO:0000256" key="1">
    <source>
        <dbReference type="SAM" id="SignalP"/>
    </source>
</evidence>
<dbReference type="Pfam" id="PF26622">
    <property type="entry name" value="DUF8199"/>
    <property type="match status" value="1"/>
</dbReference>
<feature type="chain" id="PRO_5015557607" description="Membrane or secreted protein" evidence="1">
    <location>
        <begin position="20"/>
        <end position="132"/>
    </location>
</feature>
<name>A0A2T7BIY9_9BACT</name>
<dbReference type="InterPro" id="IPR058512">
    <property type="entry name" value="DUF8199"/>
</dbReference>
<dbReference type="EMBL" id="QCYK01000002">
    <property type="protein sequence ID" value="PUZ26238.1"/>
    <property type="molecule type" value="Genomic_DNA"/>
</dbReference>
<evidence type="ECO:0008006" key="4">
    <source>
        <dbReference type="Google" id="ProtNLM"/>
    </source>
</evidence>
<organism evidence="2 3">
    <name type="scientific">Chitinophaga parva</name>
    <dbReference type="NCBI Taxonomy" id="2169414"/>
    <lineage>
        <taxon>Bacteria</taxon>
        <taxon>Pseudomonadati</taxon>
        <taxon>Bacteroidota</taxon>
        <taxon>Chitinophagia</taxon>
        <taxon>Chitinophagales</taxon>
        <taxon>Chitinophagaceae</taxon>
        <taxon>Chitinophaga</taxon>
    </lineage>
</organism>
<gene>
    <name evidence="2" type="ORF">DCC81_18615</name>
</gene>
<proteinExistence type="predicted"/>